<feature type="signal peptide" evidence="2">
    <location>
        <begin position="1"/>
        <end position="47"/>
    </location>
</feature>
<name>A0A1W6Z6K7_9BORD</name>
<dbReference type="Gene3D" id="3.40.190.150">
    <property type="entry name" value="Bordetella uptake gene, domain 1"/>
    <property type="match status" value="1"/>
</dbReference>
<dbReference type="InterPro" id="IPR005064">
    <property type="entry name" value="BUG"/>
</dbReference>
<dbReference type="Gene3D" id="3.40.190.10">
    <property type="entry name" value="Periplasmic binding protein-like II"/>
    <property type="match status" value="1"/>
</dbReference>
<dbReference type="EMBL" id="CP021111">
    <property type="protein sequence ID" value="ARP93008.1"/>
    <property type="molecule type" value="Genomic_DNA"/>
</dbReference>
<gene>
    <name evidence="3" type="ORF">CAL15_00600</name>
</gene>
<keyword evidence="4" id="KW-1185">Reference proteome</keyword>
<dbReference type="InterPro" id="IPR042100">
    <property type="entry name" value="Bug_dom1"/>
</dbReference>
<dbReference type="AlphaFoldDB" id="A0A1W6Z6K7"/>
<evidence type="ECO:0000256" key="2">
    <source>
        <dbReference type="SAM" id="SignalP"/>
    </source>
</evidence>
<comment type="similarity">
    <text evidence="1">Belongs to the UPF0065 (bug) family.</text>
</comment>
<dbReference type="KEGG" id="bgm:CAL15_00600"/>
<accession>A0A1W6Z6K7</accession>
<proteinExistence type="inferred from homology"/>
<evidence type="ECO:0000313" key="3">
    <source>
        <dbReference type="EMBL" id="ARP93008.1"/>
    </source>
</evidence>
<dbReference type="STRING" id="463040.CAL15_00600"/>
<protein>
    <recommendedName>
        <fullName evidence="5">Tripartite tricarboxylate transporter substrate binding protein</fullName>
    </recommendedName>
</protein>
<evidence type="ECO:0008006" key="5">
    <source>
        <dbReference type="Google" id="ProtNLM"/>
    </source>
</evidence>
<dbReference type="OrthoDB" id="9780943at2"/>
<evidence type="ECO:0000256" key="1">
    <source>
        <dbReference type="ARBA" id="ARBA00006987"/>
    </source>
</evidence>
<dbReference type="SUPFAM" id="SSF53850">
    <property type="entry name" value="Periplasmic binding protein-like II"/>
    <property type="match status" value="1"/>
</dbReference>
<keyword evidence="2" id="KW-0732">Signal</keyword>
<reference evidence="3 4" key="1">
    <citation type="submission" date="2017-05" db="EMBL/GenBank/DDBJ databases">
        <title>Complete and WGS of Bordetella genogroups.</title>
        <authorList>
            <person name="Spilker T."/>
            <person name="LiPuma J."/>
        </authorList>
    </citation>
    <scope>NUCLEOTIDE SEQUENCE [LARGE SCALE GENOMIC DNA]</scope>
    <source>
        <strain evidence="3 4">AU7206</strain>
    </source>
</reference>
<organism evidence="3 4">
    <name type="scientific">Bordetella genomosp. 13</name>
    <dbReference type="NCBI Taxonomy" id="463040"/>
    <lineage>
        <taxon>Bacteria</taxon>
        <taxon>Pseudomonadati</taxon>
        <taxon>Pseudomonadota</taxon>
        <taxon>Betaproteobacteria</taxon>
        <taxon>Burkholderiales</taxon>
        <taxon>Alcaligenaceae</taxon>
        <taxon>Bordetella</taxon>
    </lineage>
</organism>
<dbReference type="CDD" id="cd07012">
    <property type="entry name" value="PBP2_Bug_TTT"/>
    <property type="match status" value="1"/>
</dbReference>
<dbReference type="Proteomes" id="UP000194161">
    <property type="component" value="Chromosome"/>
</dbReference>
<dbReference type="PIRSF" id="PIRSF017082">
    <property type="entry name" value="YflP"/>
    <property type="match status" value="1"/>
</dbReference>
<feature type="chain" id="PRO_5012709858" description="Tripartite tricarboxylate transporter substrate binding protein" evidence="2">
    <location>
        <begin position="48"/>
        <end position="351"/>
    </location>
</feature>
<evidence type="ECO:0000313" key="4">
    <source>
        <dbReference type="Proteomes" id="UP000194161"/>
    </source>
</evidence>
<dbReference type="PANTHER" id="PTHR42928">
    <property type="entry name" value="TRICARBOXYLATE-BINDING PROTEIN"/>
    <property type="match status" value="1"/>
</dbReference>
<sequence>MLVTTNRRAATGSADKGNAMIKSHFAAAGVRAALLVLASTPFQAAMAADELCNRPVIELVVPWAAGGGTDAQARMIAPPLAERLGKQVVVVNRAGAGGVVGTTGFVNSAKPDGCTLIMATGATNATAPYLFKDLKFAPLDDFTPIAFVAESPNILFVRADSPYKTVQDLVDAGRARPGALTYASGGVGASSHLAGALFVEKAGVVAVHVPYQGAAPAIADLLGGQVDFSVDTGSQLGHVRAGKLRALAVAAQERIAALPDVPTFDEAGINGVHYSFWGGVAGPKGLPASMVQRLNKDINAVVSSQKVRDYFLSNGSQLKEGLSPDAFKAFWRQDLERNERIVAASGATAGN</sequence>
<dbReference type="Pfam" id="PF03401">
    <property type="entry name" value="TctC"/>
    <property type="match status" value="1"/>
</dbReference>
<dbReference type="PANTHER" id="PTHR42928:SF5">
    <property type="entry name" value="BLR1237 PROTEIN"/>
    <property type="match status" value="1"/>
</dbReference>